<sequence length="131" mass="14235">MPTKQRVLVLARRQDLMNYAMKLIEEYEGFEAVGDLTLEGGKQLIKQSVGNGGRPFAACAIGNMLNNADMWEQEKAELIKLLEEHKIPYKACPTFGDSASVLKDLGLIESALPPKRSSFHTGLSATAAIAG</sequence>
<accession>A0A7S2HM27</accession>
<gene>
    <name evidence="1" type="ORF">CBRE1094_LOCUS27803</name>
</gene>
<organism evidence="1">
    <name type="scientific">Haptolina brevifila</name>
    <dbReference type="NCBI Taxonomy" id="156173"/>
    <lineage>
        <taxon>Eukaryota</taxon>
        <taxon>Haptista</taxon>
        <taxon>Haptophyta</taxon>
        <taxon>Prymnesiophyceae</taxon>
        <taxon>Prymnesiales</taxon>
        <taxon>Prymnesiaceae</taxon>
        <taxon>Haptolina</taxon>
    </lineage>
</organism>
<proteinExistence type="predicted"/>
<evidence type="ECO:0000313" key="1">
    <source>
        <dbReference type="EMBL" id="CAD9494482.1"/>
    </source>
</evidence>
<reference evidence="1" key="1">
    <citation type="submission" date="2021-01" db="EMBL/GenBank/DDBJ databases">
        <authorList>
            <person name="Corre E."/>
            <person name="Pelletier E."/>
            <person name="Niang G."/>
            <person name="Scheremetjew M."/>
            <person name="Finn R."/>
            <person name="Kale V."/>
            <person name="Holt S."/>
            <person name="Cochrane G."/>
            <person name="Meng A."/>
            <person name="Brown T."/>
            <person name="Cohen L."/>
        </authorList>
    </citation>
    <scope>NUCLEOTIDE SEQUENCE</scope>
    <source>
        <strain evidence="1">UTEX LB 985</strain>
    </source>
</reference>
<dbReference type="EMBL" id="HBGU01051013">
    <property type="protein sequence ID" value="CAD9494482.1"/>
    <property type="molecule type" value="Transcribed_RNA"/>
</dbReference>
<name>A0A7S2HM27_9EUKA</name>
<protein>
    <submittedName>
        <fullName evidence="1">Uncharacterized protein</fullName>
    </submittedName>
</protein>
<dbReference type="AlphaFoldDB" id="A0A7S2HM27"/>